<accession>A0A7W2A7U0</accession>
<dbReference type="EMBL" id="JACEIQ010000002">
    <property type="protein sequence ID" value="MBA4493474.1"/>
    <property type="molecule type" value="Genomic_DNA"/>
</dbReference>
<dbReference type="GO" id="GO:0016740">
    <property type="term" value="F:transferase activity"/>
    <property type="evidence" value="ECO:0007669"/>
    <property type="project" value="UniProtKB-KW"/>
</dbReference>
<dbReference type="Pfam" id="PF14907">
    <property type="entry name" value="NTP_transf_5"/>
    <property type="match status" value="1"/>
</dbReference>
<keyword evidence="2" id="KW-1185">Reference proteome</keyword>
<sequence>MNELKAEEKLILSLIKLELTDSEVESVEKNFISKRLNWGYIARWMFEHRVAMVVYKNLLKYNWANRIPGKWRHLFEYYYLANRERNKYIYEAITPVLNDLYENKVHCIALKGLFLNHMVYNDLGLRQSKDIDLFFPEDELALATDIILKHGFIQGEIDRNNGQIIKATRKEKIFRKMISHELISFIKKTNNQFCEYIEIDVQYDIFSHAKRLRVPFNTEVLHSSAKLLEINKGKGRCYQFKEEYNLLQLCSHLYQDSVMFYGILQNKDHELSKYMDIYEFVKHFGREISWNDFSEELIENKVNHIVYFALAHAEQIYGVFVPEFFSERIKPKDLQYLNQFGVEEKNPLTWTKPFIERIFDDNKWKKIGSDTSAFITESVKNYMYPFKNKD</sequence>
<dbReference type="InterPro" id="IPR039498">
    <property type="entry name" value="NTP_transf_5"/>
</dbReference>
<name>A0A7W2A7U0_9BACL</name>
<gene>
    <name evidence="1" type="ORF">H1191_04040</name>
</gene>
<dbReference type="Proteomes" id="UP000535491">
    <property type="component" value="Unassembled WGS sequence"/>
</dbReference>
<organism evidence="1 2">
    <name type="scientific">Paenactinomyces guangxiensis</name>
    <dbReference type="NCBI Taxonomy" id="1490290"/>
    <lineage>
        <taxon>Bacteria</taxon>
        <taxon>Bacillati</taxon>
        <taxon>Bacillota</taxon>
        <taxon>Bacilli</taxon>
        <taxon>Bacillales</taxon>
        <taxon>Thermoactinomycetaceae</taxon>
        <taxon>Paenactinomyces</taxon>
    </lineage>
</organism>
<proteinExistence type="predicted"/>
<evidence type="ECO:0000313" key="2">
    <source>
        <dbReference type="Proteomes" id="UP000535491"/>
    </source>
</evidence>
<comment type="caution">
    <text evidence="1">The sequence shown here is derived from an EMBL/GenBank/DDBJ whole genome shotgun (WGS) entry which is preliminary data.</text>
</comment>
<dbReference type="AlphaFoldDB" id="A0A7W2A7U0"/>
<dbReference type="RefSeq" id="WP_181750703.1">
    <property type="nucleotide sequence ID" value="NZ_JACEIQ010000002.1"/>
</dbReference>
<reference evidence="1 2" key="1">
    <citation type="submission" date="2020-07" db="EMBL/GenBank/DDBJ databases">
        <authorList>
            <person name="Feng H."/>
        </authorList>
    </citation>
    <scope>NUCLEOTIDE SEQUENCE [LARGE SCALE GENOMIC DNA]</scope>
    <source>
        <strain evidence="2">s-10</strain>
    </source>
</reference>
<evidence type="ECO:0000313" key="1">
    <source>
        <dbReference type="EMBL" id="MBA4493474.1"/>
    </source>
</evidence>
<protein>
    <submittedName>
        <fullName evidence="1">Nucleotidyltransferase family protein</fullName>
    </submittedName>
</protein>
<keyword evidence="1" id="KW-0808">Transferase</keyword>